<reference evidence="2 3" key="1">
    <citation type="submission" date="2017-06" db="EMBL/GenBank/DDBJ databases">
        <authorList>
            <person name="Kim H.J."/>
            <person name="Triplett B.A."/>
        </authorList>
    </citation>
    <scope>NUCLEOTIDE SEQUENCE [LARGE SCALE GENOMIC DNA]</scope>
    <source>
        <strain evidence="2 3">DSM 18704</strain>
    </source>
</reference>
<proteinExistence type="predicted"/>
<dbReference type="EMBL" id="FZOU01000003">
    <property type="protein sequence ID" value="SNS98617.1"/>
    <property type="molecule type" value="Genomic_DNA"/>
</dbReference>
<gene>
    <name evidence="2" type="ORF">SAMN05421770_103348</name>
</gene>
<evidence type="ECO:0000256" key="1">
    <source>
        <dbReference type="SAM" id="SignalP"/>
    </source>
</evidence>
<dbReference type="AlphaFoldDB" id="A0A239IYB3"/>
<dbReference type="OrthoDB" id="116185at2"/>
<sequence length="229" mass="24422">MGLALALGSASVVWAAPAVCRTGVIEGEVKAGESFTRPLGNGLELKLEPLASGWILRVVPTAGQRGDHDYAELATPPYHSVSPLLISTDFAFRAQDAVGWNPRRFRFAPNAATYAALRAAYQPYESAASKPTPAEEQRLSAALSSATSAVFQIVDARLIGGTADQWQMAGAVASHFTTTAHTVVDAPEGKTTPLGKLLWLRFRVRIDLPPASVLKPDRTLKLESAPCPF</sequence>
<protein>
    <submittedName>
        <fullName evidence="2">Uncharacterized protein</fullName>
    </submittedName>
</protein>
<dbReference type="Proteomes" id="UP000198356">
    <property type="component" value="Unassembled WGS sequence"/>
</dbReference>
<name>A0A239IYB3_9BACT</name>
<accession>A0A239IYB3</accession>
<feature type="signal peptide" evidence="1">
    <location>
        <begin position="1"/>
        <end position="15"/>
    </location>
</feature>
<organism evidence="2 3">
    <name type="scientific">Granulicella rosea</name>
    <dbReference type="NCBI Taxonomy" id="474952"/>
    <lineage>
        <taxon>Bacteria</taxon>
        <taxon>Pseudomonadati</taxon>
        <taxon>Acidobacteriota</taxon>
        <taxon>Terriglobia</taxon>
        <taxon>Terriglobales</taxon>
        <taxon>Acidobacteriaceae</taxon>
        <taxon>Granulicella</taxon>
    </lineage>
</organism>
<evidence type="ECO:0000313" key="3">
    <source>
        <dbReference type="Proteomes" id="UP000198356"/>
    </source>
</evidence>
<feature type="chain" id="PRO_5012241135" evidence="1">
    <location>
        <begin position="16"/>
        <end position="229"/>
    </location>
</feature>
<keyword evidence="3" id="KW-1185">Reference proteome</keyword>
<dbReference type="RefSeq" id="WP_089408450.1">
    <property type="nucleotide sequence ID" value="NZ_FZOU01000003.1"/>
</dbReference>
<keyword evidence="1" id="KW-0732">Signal</keyword>
<evidence type="ECO:0000313" key="2">
    <source>
        <dbReference type="EMBL" id="SNS98617.1"/>
    </source>
</evidence>